<keyword evidence="3" id="KW-1185">Reference proteome</keyword>
<sequence>MSCSDPSNNEARSFFPSHTLLCWATCTANLDWFSLLTPPFITLAFILHPMVSAASVKTVAPVVQGMGGGKSTRFHGVTPLPDLNSNTQPDDSGENEDSPEGKPDPLFNEDGTWRGMGEKDPIVISNMTLAIVESGTPEAEVASNITAQSHRLEDIVNKVRDQHSLYCTRNVLGVTNECPRTPYRIYANASVLAATQTRWASSGKIWRSARPCAPNARGDMVGSLDTWHRDAPPIHAFTRSDEPLTLSNDSSVSIKPNYVTLRSAKAVGMVATPLDSTIMQSDTIYKGTTRSDVIDEAREDERGIEEMIEKKQEAIQNTTESMGFWPEADPDGPVDITDRTLAIVGADTAPWMVDAHVKAQAVRLNGIIAAISANHSMYCDIAAMGMRQSCPSSQYHIYANASVIESVAPYWISWKSWWRKLIPCNGTSSDGSPSMAVFHSPHRNISVVCV</sequence>
<reference evidence="3" key="1">
    <citation type="journal article" date="2018" name="Nat. Microbiol.">
        <title>Leveraging single-cell genomics to expand the fungal tree of life.</title>
        <authorList>
            <person name="Ahrendt S.R."/>
            <person name="Quandt C.A."/>
            <person name="Ciobanu D."/>
            <person name="Clum A."/>
            <person name="Salamov A."/>
            <person name="Andreopoulos B."/>
            <person name="Cheng J.F."/>
            <person name="Woyke T."/>
            <person name="Pelin A."/>
            <person name="Henrissat B."/>
            <person name="Reynolds N.K."/>
            <person name="Benny G.L."/>
            <person name="Smith M.E."/>
            <person name="James T.Y."/>
            <person name="Grigoriev I.V."/>
        </authorList>
    </citation>
    <scope>NUCLEOTIDE SEQUENCE [LARGE SCALE GENOMIC DNA]</scope>
</reference>
<organism evidence="2 3">
    <name type="scientific">Piptocephalis cylindrospora</name>
    <dbReference type="NCBI Taxonomy" id="1907219"/>
    <lineage>
        <taxon>Eukaryota</taxon>
        <taxon>Fungi</taxon>
        <taxon>Fungi incertae sedis</taxon>
        <taxon>Zoopagomycota</taxon>
        <taxon>Zoopagomycotina</taxon>
        <taxon>Zoopagomycetes</taxon>
        <taxon>Zoopagales</taxon>
        <taxon>Piptocephalidaceae</taxon>
        <taxon>Piptocephalis</taxon>
    </lineage>
</organism>
<proteinExistence type="predicted"/>
<protein>
    <submittedName>
        <fullName evidence="2">Uncharacterized protein</fullName>
    </submittedName>
</protein>
<evidence type="ECO:0000313" key="3">
    <source>
        <dbReference type="Proteomes" id="UP000267251"/>
    </source>
</evidence>
<dbReference type="AlphaFoldDB" id="A0A4P9Y1H1"/>
<dbReference type="Proteomes" id="UP000267251">
    <property type="component" value="Unassembled WGS sequence"/>
</dbReference>
<dbReference type="OrthoDB" id="10429197at2759"/>
<name>A0A4P9Y1H1_9FUNG</name>
<evidence type="ECO:0000313" key="2">
    <source>
        <dbReference type="EMBL" id="RKP12514.1"/>
    </source>
</evidence>
<feature type="region of interest" description="Disordered" evidence="1">
    <location>
        <begin position="70"/>
        <end position="112"/>
    </location>
</feature>
<evidence type="ECO:0000256" key="1">
    <source>
        <dbReference type="SAM" id="MobiDB-lite"/>
    </source>
</evidence>
<dbReference type="EMBL" id="KZ988304">
    <property type="protein sequence ID" value="RKP12514.1"/>
    <property type="molecule type" value="Genomic_DNA"/>
</dbReference>
<gene>
    <name evidence="2" type="ORF">BJ684DRAFT_17003</name>
</gene>
<accession>A0A4P9Y1H1</accession>